<keyword evidence="7" id="KW-1185">Reference proteome</keyword>
<dbReference type="PANTHER" id="PTHR20855:SF143">
    <property type="entry name" value="MEMBRANE PROGESTIN RECEPTOR EPSILON"/>
    <property type="match status" value="1"/>
</dbReference>
<evidence type="ECO:0000256" key="3">
    <source>
        <dbReference type="ARBA" id="ARBA00022692"/>
    </source>
</evidence>
<name>A0A8C3NXP2_9PASS</name>
<evidence type="ECO:0000256" key="1">
    <source>
        <dbReference type="ARBA" id="ARBA00004141"/>
    </source>
</evidence>
<reference evidence="6" key="1">
    <citation type="submission" date="2025-08" db="UniProtKB">
        <authorList>
            <consortium name="Ensembl"/>
        </authorList>
    </citation>
    <scope>IDENTIFICATION</scope>
</reference>
<comment type="subcellular location">
    <subcellularLocation>
        <location evidence="1">Membrane</location>
        <topology evidence="1">Multi-pass membrane protein</topology>
    </subcellularLocation>
</comment>
<evidence type="ECO:0000313" key="7">
    <source>
        <dbReference type="Proteomes" id="UP000694396"/>
    </source>
</evidence>
<evidence type="ECO:0000256" key="4">
    <source>
        <dbReference type="ARBA" id="ARBA00022989"/>
    </source>
</evidence>
<evidence type="ECO:0000256" key="5">
    <source>
        <dbReference type="ARBA" id="ARBA00023136"/>
    </source>
</evidence>
<dbReference type="PANTHER" id="PTHR20855">
    <property type="entry name" value="ADIPOR/PROGESTIN RECEPTOR-RELATED"/>
    <property type="match status" value="1"/>
</dbReference>
<keyword evidence="4" id="KW-1133">Transmembrane helix</keyword>
<comment type="similarity">
    <text evidence="2">Belongs to the ADIPOR family.</text>
</comment>
<dbReference type="InterPro" id="IPR004254">
    <property type="entry name" value="AdipoR/HlyIII-related"/>
</dbReference>
<dbReference type="GO" id="GO:0038023">
    <property type="term" value="F:signaling receptor activity"/>
    <property type="evidence" value="ECO:0007669"/>
    <property type="project" value="TreeGrafter"/>
</dbReference>
<dbReference type="Ensembl" id="ENSCRFT00000004597.1">
    <property type="protein sequence ID" value="ENSCRFP00000004419.1"/>
    <property type="gene ID" value="ENSCRFG00000003589.1"/>
</dbReference>
<keyword evidence="3" id="KW-0812">Transmembrane</keyword>
<sequence length="60" mass="6643">AMPSPRGRLLRAHQVPQLYREPGILSGYRPPRSSVSQCLLSALRAHNETLNIWTHLAPAG</sequence>
<dbReference type="AlphaFoldDB" id="A0A8C3NXP2"/>
<keyword evidence="5" id="KW-0472">Membrane</keyword>
<proteinExistence type="inferred from homology"/>
<evidence type="ECO:0000256" key="2">
    <source>
        <dbReference type="ARBA" id="ARBA00007018"/>
    </source>
</evidence>
<accession>A0A8C3NXP2</accession>
<evidence type="ECO:0000313" key="6">
    <source>
        <dbReference type="Ensembl" id="ENSCRFP00000004419.1"/>
    </source>
</evidence>
<dbReference type="GO" id="GO:0016020">
    <property type="term" value="C:membrane"/>
    <property type="evidence" value="ECO:0007669"/>
    <property type="project" value="UniProtKB-SubCell"/>
</dbReference>
<organism evidence="6 7">
    <name type="scientific">Cyanoderma ruficeps</name>
    <name type="common">rufous-capped babbler</name>
    <dbReference type="NCBI Taxonomy" id="181631"/>
    <lineage>
        <taxon>Eukaryota</taxon>
        <taxon>Metazoa</taxon>
        <taxon>Chordata</taxon>
        <taxon>Craniata</taxon>
        <taxon>Vertebrata</taxon>
        <taxon>Euteleostomi</taxon>
        <taxon>Archelosauria</taxon>
        <taxon>Archosauria</taxon>
        <taxon>Dinosauria</taxon>
        <taxon>Saurischia</taxon>
        <taxon>Theropoda</taxon>
        <taxon>Coelurosauria</taxon>
        <taxon>Aves</taxon>
        <taxon>Neognathae</taxon>
        <taxon>Neoaves</taxon>
        <taxon>Telluraves</taxon>
        <taxon>Australaves</taxon>
        <taxon>Passeriformes</taxon>
        <taxon>Sylvioidea</taxon>
        <taxon>Timaliidae</taxon>
        <taxon>Cyanoderma</taxon>
    </lineage>
</organism>
<dbReference type="Proteomes" id="UP000694396">
    <property type="component" value="Unplaced"/>
</dbReference>
<reference evidence="6" key="2">
    <citation type="submission" date="2025-09" db="UniProtKB">
        <authorList>
            <consortium name="Ensembl"/>
        </authorList>
    </citation>
    <scope>IDENTIFICATION</scope>
</reference>
<protein>
    <submittedName>
        <fullName evidence="6">Uncharacterized protein</fullName>
    </submittedName>
</protein>